<comment type="pathway">
    <text evidence="1 8">Amine and polyamine biosynthesis; ectoine biosynthesis; L-ectoine from L-aspartate 4-semialdehyde: step 2/3.</text>
</comment>
<comment type="similarity">
    <text evidence="2 8">Belongs to the acetyltransferase family. EctA subfamily.</text>
</comment>
<dbReference type="RefSeq" id="WP_305169042.1">
    <property type="nucleotide sequence ID" value="NZ_JAUUUU010000001.1"/>
</dbReference>
<evidence type="ECO:0000256" key="2">
    <source>
        <dbReference type="ARBA" id="ARBA00010712"/>
    </source>
</evidence>
<dbReference type="InterPro" id="IPR000182">
    <property type="entry name" value="GNAT_dom"/>
</dbReference>
<dbReference type="InterPro" id="IPR016181">
    <property type="entry name" value="Acyl_CoA_acyltransferase"/>
</dbReference>
<name>A0AAW8AYF3_9GAMM</name>
<dbReference type="EMBL" id="JAUUUU010000001">
    <property type="protein sequence ID" value="MDP1519528.1"/>
    <property type="molecule type" value="Genomic_DNA"/>
</dbReference>
<dbReference type="NCBIfam" id="TIGR02406">
    <property type="entry name" value="ectoine_EctA"/>
    <property type="match status" value="1"/>
</dbReference>
<evidence type="ECO:0000313" key="11">
    <source>
        <dbReference type="Proteomes" id="UP001178354"/>
    </source>
</evidence>
<evidence type="ECO:0000259" key="9">
    <source>
        <dbReference type="PROSITE" id="PS51186"/>
    </source>
</evidence>
<dbReference type="GO" id="GO:0033816">
    <property type="term" value="F:diaminobutyrate acetyltransferase activity"/>
    <property type="evidence" value="ECO:0007669"/>
    <property type="project" value="UniProtKB-EC"/>
</dbReference>
<dbReference type="InterPro" id="IPR012772">
    <property type="entry name" value="Ectoine_EctA"/>
</dbReference>
<reference evidence="10" key="2">
    <citation type="submission" date="2023-08" db="EMBL/GenBank/DDBJ databases">
        <authorList>
            <person name="Luo J."/>
        </authorList>
    </citation>
    <scope>NUCLEOTIDE SEQUENCE</scope>
    <source>
        <strain evidence="10">DSM 25064</strain>
    </source>
</reference>
<dbReference type="PROSITE" id="PS51186">
    <property type="entry name" value="GNAT"/>
    <property type="match status" value="1"/>
</dbReference>
<comment type="caution">
    <text evidence="10">The sequence shown here is derived from an EMBL/GenBank/DDBJ whole genome shotgun (WGS) entry which is preliminary data.</text>
</comment>
<evidence type="ECO:0000256" key="7">
    <source>
        <dbReference type="ARBA" id="ARBA00048924"/>
    </source>
</evidence>
<evidence type="ECO:0000256" key="5">
    <source>
        <dbReference type="ARBA" id="ARBA00022679"/>
    </source>
</evidence>
<evidence type="ECO:0000256" key="4">
    <source>
        <dbReference type="ARBA" id="ARBA00017935"/>
    </source>
</evidence>
<proteinExistence type="inferred from homology"/>
<protein>
    <recommendedName>
        <fullName evidence="4 8">L-2,4-diaminobutyric acid acetyltransferase</fullName>
        <shortName evidence="8">DABA acetyltransferase</shortName>
        <ecNumber evidence="3 8">2.3.1.178</ecNumber>
    </recommendedName>
</protein>
<evidence type="ECO:0000256" key="1">
    <source>
        <dbReference type="ARBA" id="ARBA00004978"/>
    </source>
</evidence>
<evidence type="ECO:0000256" key="3">
    <source>
        <dbReference type="ARBA" id="ARBA00012355"/>
    </source>
</evidence>
<sequence length="170" mass="19098">MNHATSFRPPLPEDGAQVHQLVSECPPLDQNSVYCNLLQCSHFRDTSVAVDMGDRLVGFISGYLIPDRPDTLFIWQVAVHEQARGLGLASRMLLEILRRPQCAKVSYLETSITADNQASWGLFKRLADRLGTNTQDSTLFDRDRHFRGQHDTECLVKIGPFNNAQVIEAS</sequence>
<dbReference type="AlphaFoldDB" id="A0AAW8AYF3"/>
<dbReference type="GO" id="GO:0019491">
    <property type="term" value="P:ectoine biosynthetic process"/>
    <property type="evidence" value="ECO:0007669"/>
    <property type="project" value="InterPro"/>
</dbReference>
<comment type="catalytic activity">
    <reaction evidence="7 8">
        <text>L-2,4-diaminobutanoate + acetyl-CoA = (2S)-4-acetamido-2-aminobutanoate + CoA + H(+)</text>
        <dbReference type="Rhea" id="RHEA:16901"/>
        <dbReference type="ChEBI" id="CHEBI:15378"/>
        <dbReference type="ChEBI" id="CHEBI:57287"/>
        <dbReference type="ChEBI" id="CHEBI:57288"/>
        <dbReference type="ChEBI" id="CHEBI:58761"/>
        <dbReference type="ChEBI" id="CHEBI:58929"/>
        <dbReference type="EC" id="2.3.1.178"/>
    </reaction>
</comment>
<gene>
    <name evidence="8 10" type="primary">ectA</name>
    <name evidence="10" type="ORF">Q8A57_00920</name>
</gene>
<dbReference type="EC" id="2.3.1.178" evidence="3 8"/>
<organism evidence="10 11">
    <name type="scientific">Porticoccus litoralis</name>
    <dbReference type="NCBI Taxonomy" id="434086"/>
    <lineage>
        <taxon>Bacteria</taxon>
        <taxon>Pseudomonadati</taxon>
        <taxon>Pseudomonadota</taxon>
        <taxon>Gammaproteobacteria</taxon>
        <taxon>Cellvibrionales</taxon>
        <taxon>Porticoccaceae</taxon>
        <taxon>Porticoccus</taxon>
    </lineage>
</organism>
<comment type="function">
    <text evidence="8">Catalyzes the acetylation of L-2,4-diaminobutyrate (DABA) to gamma-N-acetyl-alpha,gamma-diaminobutyric acid (ADABA) with acetyl coenzyme A.</text>
</comment>
<keyword evidence="6 8" id="KW-0012">Acyltransferase</keyword>
<keyword evidence="11" id="KW-1185">Reference proteome</keyword>
<dbReference type="Pfam" id="PF00583">
    <property type="entry name" value="Acetyltransf_1"/>
    <property type="match status" value="1"/>
</dbReference>
<dbReference type="CDD" id="cd04301">
    <property type="entry name" value="NAT_SF"/>
    <property type="match status" value="1"/>
</dbReference>
<accession>A0AAW8AYF3</accession>
<evidence type="ECO:0000256" key="6">
    <source>
        <dbReference type="ARBA" id="ARBA00023315"/>
    </source>
</evidence>
<dbReference type="SUPFAM" id="SSF55729">
    <property type="entry name" value="Acyl-CoA N-acyltransferases (Nat)"/>
    <property type="match status" value="1"/>
</dbReference>
<reference evidence="10" key="1">
    <citation type="journal article" date="2010" name="Int. J. Syst. Evol. Microbiol.">
        <title>Porticoccus litoralis gen. nov., sp. nov., a gammaproteobacterium isolated from the Yellow Sea.</title>
        <authorList>
            <person name="Oh H.M."/>
            <person name="Kim H."/>
            <person name="Kim K.M."/>
            <person name="Min G.S."/>
            <person name="Cho J.C."/>
        </authorList>
    </citation>
    <scope>NUCLEOTIDE SEQUENCE</scope>
    <source>
        <strain evidence="10">DSM 25064</strain>
    </source>
</reference>
<evidence type="ECO:0000256" key="8">
    <source>
        <dbReference type="RuleBase" id="RU365045"/>
    </source>
</evidence>
<evidence type="ECO:0000313" key="10">
    <source>
        <dbReference type="EMBL" id="MDP1519528.1"/>
    </source>
</evidence>
<feature type="domain" description="N-acetyltransferase" evidence="9">
    <location>
        <begin position="5"/>
        <end position="153"/>
    </location>
</feature>
<dbReference type="Proteomes" id="UP001178354">
    <property type="component" value="Unassembled WGS sequence"/>
</dbReference>
<dbReference type="Gene3D" id="3.40.630.30">
    <property type="match status" value="1"/>
</dbReference>
<keyword evidence="5 8" id="KW-0808">Transferase</keyword>